<dbReference type="PANTHER" id="PTHR19136:SF81">
    <property type="entry name" value="MOLYBDENUM COFACTOR GUANYLYLTRANSFERASE"/>
    <property type="match status" value="1"/>
</dbReference>
<evidence type="ECO:0000256" key="9">
    <source>
        <dbReference type="SAM" id="MobiDB-lite"/>
    </source>
</evidence>
<dbReference type="Proteomes" id="UP000587586">
    <property type="component" value="Unassembled WGS sequence"/>
</dbReference>
<organism evidence="11 12">
    <name type="scientific">Geomonas limicola</name>
    <dbReference type="NCBI Taxonomy" id="2740186"/>
    <lineage>
        <taxon>Bacteria</taxon>
        <taxon>Pseudomonadati</taxon>
        <taxon>Thermodesulfobacteriota</taxon>
        <taxon>Desulfuromonadia</taxon>
        <taxon>Geobacterales</taxon>
        <taxon>Geobacteraceae</taxon>
        <taxon>Geomonas</taxon>
    </lineage>
</organism>
<comment type="domain">
    <text evidence="8">The N-terminal domain determines nucleotide recognition and specific binding, while the C-terminal domain determines the specific binding to the target protein.</text>
</comment>
<dbReference type="RefSeq" id="WP_183361218.1">
    <property type="nucleotide sequence ID" value="NZ_BLXZ01000004.1"/>
</dbReference>
<keyword evidence="1 8" id="KW-0963">Cytoplasm</keyword>
<dbReference type="InterPro" id="IPR025877">
    <property type="entry name" value="MobA-like_NTP_Trfase"/>
</dbReference>
<feature type="binding site" evidence="8">
    <location>
        <position position="103"/>
    </location>
    <ligand>
        <name>Mg(2+)</name>
        <dbReference type="ChEBI" id="CHEBI:18420"/>
    </ligand>
</feature>
<keyword evidence="3 8" id="KW-0479">Metal-binding</keyword>
<accession>A0A6V8N7V7</accession>
<dbReference type="EC" id="2.7.7.77" evidence="8"/>
<name>A0A6V8N7V7_9BACT</name>
<keyword evidence="7 8" id="KW-0501">Molybdenum cofactor biosynthesis</keyword>
<dbReference type="Pfam" id="PF12804">
    <property type="entry name" value="NTP_transf_3"/>
    <property type="match status" value="1"/>
</dbReference>
<gene>
    <name evidence="8" type="primary">mobA</name>
    <name evidence="11" type="ORF">GMLC_22410</name>
</gene>
<evidence type="ECO:0000313" key="11">
    <source>
        <dbReference type="EMBL" id="GFO68662.1"/>
    </source>
</evidence>
<sequence>MTDHYQIPFPEVTGVILAGGQSSRMGSNKALLPIRNGRFIEIIHRQLSSLFCEVLIVANEPETYAFLEGRVVADRYAGLGVLAGLHAALVETRTRHIFAVACDMPFLNDRLIRELVVRRETAEVVIPETEKGLEPLHAVYSTACLAPMEAALKENRRRVVSFFPEVRVVRLEPSRVAELDPDALSFRNINTPQEYFALRELEQRSPRTVQTTTLPQPAPPERFQFN</sequence>
<dbReference type="CDD" id="cd02503">
    <property type="entry name" value="MobA"/>
    <property type="match status" value="1"/>
</dbReference>
<dbReference type="GO" id="GO:0061603">
    <property type="term" value="F:molybdenum cofactor guanylyltransferase activity"/>
    <property type="evidence" value="ECO:0007669"/>
    <property type="project" value="UniProtKB-EC"/>
</dbReference>
<dbReference type="InterPro" id="IPR013482">
    <property type="entry name" value="Molybde_CF_guanTrfase"/>
</dbReference>
<feature type="binding site" evidence="8">
    <location>
        <begin position="17"/>
        <end position="19"/>
    </location>
    <ligand>
        <name>GTP</name>
        <dbReference type="ChEBI" id="CHEBI:37565"/>
    </ligand>
</feature>
<dbReference type="AlphaFoldDB" id="A0A6V8N7V7"/>
<dbReference type="GO" id="GO:0046872">
    <property type="term" value="F:metal ion binding"/>
    <property type="evidence" value="ECO:0007669"/>
    <property type="project" value="UniProtKB-KW"/>
</dbReference>
<evidence type="ECO:0000256" key="4">
    <source>
        <dbReference type="ARBA" id="ARBA00022741"/>
    </source>
</evidence>
<dbReference type="GO" id="GO:0005525">
    <property type="term" value="F:GTP binding"/>
    <property type="evidence" value="ECO:0007669"/>
    <property type="project" value="UniProtKB-UniRule"/>
</dbReference>
<dbReference type="SUPFAM" id="SSF53448">
    <property type="entry name" value="Nucleotide-diphospho-sugar transferases"/>
    <property type="match status" value="1"/>
</dbReference>
<evidence type="ECO:0000313" key="12">
    <source>
        <dbReference type="Proteomes" id="UP000587586"/>
    </source>
</evidence>
<evidence type="ECO:0000256" key="2">
    <source>
        <dbReference type="ARBA" id="ARBA00022679"/>
    </source>
</evidence>
<keyword evidence="2 8" id="KW-0808">Transferase</keyword>
<evidence type="ECO:0000256" key="5">
    <source>
        <dbReference type="ARBA" id="ARBA00022842"/>
    </source>
</evidence>
<comment type="catalytic activity">
    <reaction evidence="8">
        <text>Mo-molybdopterin + GTP + H(+) = Mo-molybdopterin guanine dinucleotide + diphosphate</text>
        <dbReference type="Rhea" id="RHEA:34243"/>
        <dbReference type="ChEBI" id="CHEBI:15378"/>
        <dbReference type="ChEBI" id="CHEBI:33019"/>
        <dbReference type="ChEBI" id="CHEBI:37565"/>
        <dbReference type="ChEBI" id="CHEBI:71302"/>
        <dbReference type="ChEBI" id="CHEBI:71310"/>
        <dbReference type="EC" id="2.7.7.77"/>
    </reaction>
</comment>
<protein>
    <recommendedName>
        <fullName evidence="8">Probable molybdenum cofactor guanylyltransferase</fullName>
        <shortName evidence="8">MoCo guanylyltransferase</shortName>
        <ecNumber evidence="8">2.7.7.77</ecNumber>
    </recommendedName>
    <alternativeName>
        <fullName evidence="8">GTP:molybdopterin guanylyltransferase</fullName>
    </alternativeName>
    <alternativeName>
        <fullName evidence="8">Mo-MPT guanylyltransferase</fullName>
    </alternativeName>
    <alternativeName>
        <fullName evidence="8">Molybdopterin guanylyltransferase</fullName>
    </alternativeName>
    <alternativeName>
        <fullName evidence="8">Molybdopterin-guanine dinucleotide synthase</fullName>
        <shortName evidence="8">MGD synthase</shortName>
    </alternativeName>
</protein>
<comment type="subcellular location">
    <subcellularLocation>
        <location evidence="8">Cytoplasm</location>
    </subcellularLocation>
</comment>
<dbReference type="GO" id="GO:0006777">
    <property type="term" value="P:Mo-molybdopterin cofactor biosynthetic process"/>
    <property type="evidence" value="ECO:0007669"/>
    <property type="project" value="UniProtKB-KW"/>
</dbReference>
<proteinExistence type="inferred from homology"/>
<evidence type="ECO:0000256" key="8">
    <source>
        <dbReference type="HAMAP-Rule" id="MF_00316"/>
    </source>
</evidence>
<comment type="caution">
    <text evidence="11">The sequence shown here is derived from an EMBL/GenBank/DDBJ whole genome shotgun (WGS) entry which is preliminary data.</text>
</comment>
<dbReference type="Gene3D" id="3.90.550.10">
    <property type="entry name" value="Spore Coat Polysaccharide Biosynthesis Protein SpsA, Chain A"/>
    <property type="match status" value="1"/>
</dbReference>
<dbReference type="EMBL" id="BLXZ01000004">
    <property type="protein sequence ID" value="GFO68662.1"/>
    <property type="molecule type" value="Genomic_DNA"/>
</dbReference>
<evidence type="ECO:0000256" key="7">
    <source>
        <dbReference type="ARBA" id="ARBA00023150"/>
    </source>
</evidence>
<keyword evidence="12" id="KW-1185">Reference proteome</keyword>
<evidence type="ECO:0000256" key="1">
    <source>
        <dbReference type="ARBA" id="ARBA00022490"/>
    </source>
</evidence>
<feature type="compositionally biased region" description="Polar residues" evidence="9">
    <location>
        <begin position="206"/>
        <end position="215"/>
    </location>
</feature>
<comment type="function">
    <text evidence="8">Transfers a GMP moiety from GTP to Mo-molybdopterin (Mo-MPT) cofactor (Moco or molybdenum cofactor) to form Mo-molybdopterin guanine dinucleotide (Mo-MGD) cofactor.</text>
</comment>
<comment type="cofactor">
    <cofactor evidence="8">
        <name>Mg(2+)</name>
        <dbReference type="ChEBI" id="CHEBI:18420"/>
    </cofactor>
</comment>
<feature type="region of interest" description="Disordered" evidence="9">
    <location>
        <begin position="206"/>
        <end position="226"/>
    </location>
</feature>
<feature type="binding site" evidence="8">
    <location>
        <position position="103"/>
    </location>
    <ligand>
        <name>GTP</name>
        <dbReference type="ChEBI" id="CHEBI:37565"/>
    </ligand>
</feature>
<dbReference type="PANTHER" id="PTHR19136">
    <property type="entry name" value="MOLYBDENUM COFACTOR GUANYLYLTRANSFERASE"/>
    <property type="match status" value="1"/>
</dbReference>
<dbReference type="HAMAP" id="MF_00316">
    <property type="entry name" value="MobA"/>
    <property type="match status" value="1"/>
</dbReference>
<evidence type="ECO:0000256" key="6">
    <source>
        <dbReference type="ARBA" id="ARBA00023134"/>
    </source>
</evidence>
<dbReference type="GO" id="GO:0005737">
    <property type="term" value="C:cytoplasm"/>
    <property type="evidence" value="ECO:0007669"/>
    <property type="project" value="UniProtKB-SubCell"/>
</dbReference>
<dbReference type="InterPro" id="IPR029044">
    <property type="entry name" value="Nucleotide-diphossugar_trans"/>
</dbReference>
<comment type="similarity">
    <text evidence="8">Belongs to the MobA family.</text>
</comment>
<reference evidence="12" key="1">
    <citation type="submission" date="2020-06" db="EMBL/GenBank/DDBJ databases">
        <title>Draft genomic sequecing of Geomonas sp. Red745.</title>
        <authorList>
            <person name="Itoh H."/>
            <person name="Xu Z.X."/>
            <person name="Ushijima N."/>
            <person name="Masuda Y."/>
            <person name="Shiratori Y."/>
            <person name="Senoo K."/>
        </authorList>
    </citation>
    <scope>NUCLEOTIDE SEQUENCE [LARGE SCALE GENOMIC DNA]</scope>
    <source>
        <strain evidence="12">Red745</strain>
    </source>
</reference>
<feature type="domain" description="MobA-like NTP transferase" evidence="10">
    <location>
        <begin position="14"/>
        <end position="159"/>
    </location>
</feature>
<feature type="binding site" evidence="8">
    <location>
        <position position="29"/>
    </location>
    <ligand>
        <name>GTP</name>
        <dbReference type="ChEBI" id="CHEBI:37565"/>
    </ligand>
</feature>
<feature type="binding site" evidence="8">
    <location>
        <position position="74"/>
    </location>
    <ligand>
        <name>GTP</name>
        <dbReference type="ChEBI" id="CHEBI:37565"/>
    </ligand>
</feature>
<keyword evidence="5 8" id="KW-0460">Magnesium</keyword>
<evidence type="ECO:0000259" key="10">
    <source>
        <dbReference type="Pfam" id="PF12804"/>
    </source>
</evidence>
<keyword evidence="6 8" id="KW-0342">GTP-binding</keyword>
<comment type="caution">
    <text evidence="8">Lacks conserved residue(s) required for the propagation of feature annotation.</text>
</comment>
<keyword evidence="4 8" id="KW-0547">Nucleotide-binding</keyword>
<evidence type="ECO:0000256" key="3">
    <source>
        <dbReference type="ARBA" id="ARBA00022723"/>
    </source>
</evidence>